<feature type="region of interest" description="Disordered" evidence="1">
    <location>
        <begin position="63"/>
        <end position="82"/>
    </location>
</feature>
<dbReference type="Proteomes" id="UP001472677">
    <property type="component" value="Unassembled WGS sequence"/>
</dbReference>
<reference evidence="2 3" key="1">
    <citation type="journal article" date="2024" name="G3 (Bethesda)">
        <title>Genome assembly of Hibiscus sabdariffa L. provides insights into metabolisms of medicinal natural products.</title>
        <authorList>
            <person name="Kim T."/>
        </authorList>
    </citation>
    <scope>NUCLEOTIDE SEQUENCE [LARGE SCALE GENOMIC DNA]</scope>
    <source>
        <strain evidence="2">TK-2024</strain>
        <tissue evidence="2">Old leaves</tissue>
    </source>
</reference>
<protein>
    <submittedName>
        <fullName evidence="2">Uncharacterized protein</fullName>
    </submittedName>
</protein>
<evidence type="ECO:0000313" key="2">
    <source>
        <dbReference type="EMBL" id="KAK8583776.1"/>
    </source>
</evidence>
<dbReference type="EMBL" id="JBBPBM010000005">
    <property type="protein sequence ID" value="KAK8583776.1"/>
    <property type="molecule type" value="Genomic_DNA"/>
</dbReference>
<evidence type="ECO:0000256" key="1">
    <source>
        <dbReference type="SAM" id="MobiDB-lite"/>
    </source>
</evidence>
<name>A0ABR2FNX0_9ROSI</name>
<sequence>MRLHVEAAVEKCDERGVAFIEDQRVLTFPELPKEGGEEDIPRDMLPLNKFAASEVGEDPRCGACGKRMESARRKSTTSRYQL</sequence>
<evidence type="ECO:0000313" key="3">
    <source>
        <dbReference type="Proteomes" id="UP001472677"/>
    </source>
</evidence>
<accession>A0ABR2FNX0</accession>
<organism evidence="2 3">
    <name type="scientific">Hibiscus sabdariffa</name>
    <name type="common">roselle</name>
    <dbReference type="NCBI Taxonomy" id="183260"/>
    <lineage>
        <taxon>Eukaryota</taxon>
        <taxon>Viridiplantae</taxon>
        <taxon>Streptophyta</taxon>
        <taxon>Embryophyta</taxon>
        <taxon>Tracheophyta</taxon>
        <taxon>Spermatophyta</taxon>
        <taxon>Magnoliopsida</taxon>
        <taxon>eudicotyledons</taxon>
        <taxon>Gunneridae</taxon>
        <taxon>Pentapetalae</taxon>
        <taxon>rosids</taxon>
        <taxon>malvids</taxon>
        <taxon>Malvales</taxon>
        <taxon>Malvaceae</taxon>
        <taxon>Malvoideae</taxon>
        <taxon>Hibiscus</taxon>
    </lineage>
</organism>
<comment type="caution">
    <text evidence="2">The sequence shown here is derived from an EMBL/GenBank/DDBJ whole genome shotgun (WGS) entry which is preliminary data.</text>
</comment>
<gene>
    <name evidence="2" type="ORF">V6N12_068035</name>
</gene>
<proteinExistence type="predicted"/>
<keyword evidence="3" id="KW-1185">Reference proteome</keyword>